<dbReference type="OrthoDB" id="3556580at2"/>
<dbReference type="AlphaFoldDB" id="A0A561U2K0"/>
<gene>
    <name evidence="2" type="ORF">FHU35_15431</name>
</gene>
<comment type="caution">
    <text evidence="2">The sequence shown here is derived from an EMBL/GenBank/DDBJ whole genome shotgun (WGS) entry which is preliminary data.</text>
</comment>
<accession>A0A561U2K0</accession>
<evidence type="ECO:0000256" key="1">
    <source>
        <dbReference type="SAM" id="MobiDB-lite"/>
    </source>
</evidence>
<dbReference type="Gene3D" id="2.30.30.990">
    <property type="entry name" value="Malonyl-[acyl-carrier protein] O-methyltransferase, zinc-finger motif"/>
    <property type="match status" value="1"/>
</dbReference>
<reference evidence="2 3" key="1">
    <citation type="submission" date="2019-06" db="EMBL/GenBank/DDBJ databases">
        <title>Sequencing the genomes of 1000 actinobacteria strains.</title>
        <authorList>
            <person name="Klenk H.-P."/>
        </authorList>
    </citation>
    <scope>NUCLEOTIDE SEQUENCE [LARGE SCALE GENOMIC DNA]</scope>
    <source>
        <strain evidence="2 3">DSM 46699</strain>
    </source>
</reference>
<organism evidence="2 3">
    <name type="scientific">Saccharopolyspora dendranthemae</name>
    <dbReference type="NCBI Taxonomy" id="1181886"/>
    <lineage>
        <taxon>Bacteria</taxon>
        <taxon>Bacillati</taxon>
        <taxon>Actinomycetota</taxon>
        <taxon>Actinomycetes</taxon>
        <taxon>Pseudonocardiales</taxon>
        <taxon>Pseudonocardiaceae</taxon>
        <taxon>Saccharopolyspora</taxon>
    </lineage>
</organism>
<dbReference type="Proteomes" id="UP000316184">
    <property type="component" value="Unassembled WGS sequence"/>
</dbReference>
<sequence>MGETRYRPHPFSWSPGEGRRHAIGEARPPGGWPDGTEVTALCGDGIRTDNSTFAWFWPTCPDCNVKAHHLAKIPMTPGSQAPSS</sequence>
<proteinExistence type="predicted"/>
<protein>
    <submittedName>
        <fullName evidence="2">Zinc finger protein</fullName>
    </submittedName>
</protein>
<dbReference type="Pfam" id="PF16827">
    <property type="entry name" value="zf-HC3"/>
    <property type="match status" value="1"/>
</dbReference>
<name>A0A561U2K0_9PSEU</name>
<evidence type="ECO:0000313" key="3">
    <source>
        <dbReference type="Proteomes" id="UP000316184"/>
    </source>
</evidence>
<dbReference type="EMBL" id="VIWX01000005">
    <property type="protein sequence ID" value="TWF93578.1"/>
    <property type="molecule type" value="Genomic_DNA"/>
</dbReference>
<dbReference type="InterPro" id="IPR031795">
    <property type="entry name" value="Zf-HC3"/>
</dbReference>
<feature type="region of interest" description="Disordered" evidence="1">
    <location>
        <begin position="1"/>
        <end position="35"/>
    </location>
</feature>
<evidence type="ECO:0000313" key="2">
    <source>
        <dbReference type="EMBL" id="TWF93578.1"/>
    </source>
</evidence>
<keyword evidence="3" id="KW-1185">Reference proteome</keyword>
<dbReference type="RefSeq" id="WP_145743455.1">
    <property type="nucleotide sequence ID" value="NZ_VIWX01000005.1"/>
</dbReference>